<dbReference type="EMBL" id="BK015108">
    <property type="protein sequence ID" value="DAD91272.1"/>
    <property type="molecule type" value="Genomic_DNA"/>
</dbReference>
<reference evidence="1" key="1">
    <citation type="journal article" date="2021" name="Proc. Natl. Acad. Sci. U.S.A.">
        <title>A Catalog of Tens of Thousands of Viruses from Human Metagenomes Reveals Hidden Associations with Chronic Diseases.</title>
        <authorList>
            <person name="Tisza M.J."/>
            <person name="Buck C.B."/>
        </authorList>
    </citation>
    <scope>NUCLEOTIDE SEQUENCE</scope>
    <source>
        <strain evidence="1">CtXnn1</strain>
    </source>
</reference>
<protein>
    <submittedName>
        <fullName evidence="1">Uncharacterized protein</fullName>
    </submittedName>
</protein>
<evidence type="ECO:0000313" key="1">
    <source>
        <dbReference type="EMBL" id="DAD91272.1"/>
    </source>
</evidence>
<organism evidence="1">
    <name type="scientific">Phage sp. ctXnn1</name>
    <dbReference type="NCBI Taxonomy" id="2826749"/>
    <lineage>
        <taxon>Viruses</taxon>
    </lineage>
</organism>
<proteinExistence type="predicted"/>
<accession>A0A8S5NAJ4</accession>
<name>A0A8S5NAJ4_9VIRU</name>
<sequence length="48" mass="5265">MCCPILAIFVICLNDTPIANIRSIFLSHIINIVAYAASSSIDNKRESI</sequence>